<keyword evidence="1" id="KW-0472">Membrane</keyword>
<gene>
    <name evidence="2" type="ORF">SH580_15080</name>
</gene>
<evidence type="ECO:0000313" key="3">
    <source>
        <dbReference type="Proteomes" id="UP001324993"/>
    </source>
</evidence>
<feature type="transmembrane region" description="Helical" evidence="1">
    <location>
        <begin position="183"/>
        <end position="205"/>
    </location>
</feature>
<sequence length="279" mass="31852">MFIINDAFQSGVIEGCSTASSRRYFRGRNLAASNSGDWHFPPELPSDQPDWHEILEHSTYAGIRAVRQSLLPACLVWGIMALVALVYYWVPPASYLFYGLERLQISLGLLFPFLGMGLSVGVLAELVRMLAGRKKGWTKENTLNAGFNLMVFGVLGVLQAGFYQQQALWFGEAQDFRTLASKVLLDQFGWTVFFANPYQTILFIWKENQFRFSRVWQSMRPLKTFWGMRVLPVLITNWAFWIPMVSIIYSFPSSLQLPLAILAITIWVIILTFLTAENK</sequence>
<accession>A0ABZ0RF08</accession>
<feature type="transmembrane region" description="Helical" evidence="1">
    <location>
        <begin position="226"/>
        <end position="251"/>
    </location>
</feature>
<proteinExistence type="predicted"/>
<name>A0ABZ0RF08_9BACT</name>
<dbReference type="RefSeq" id="WP_319831668.1">
    <property type="nucleotide sequence ID" value="NZ_CP138858.1"/>
</dbReference>
<feature type="transmembrane region" description="Helical" evidence="1">
    <location>
        <begin position="257"/>
        <end position="276"/>
    </location>
</feature>
<reference evidence="2 3" key="1">
    <citation type="submission" date="2023-11" db="EMBL/GenBank/DDBJ databases">
        <title>Coraliomargarita sp. nov., isolated from marine algae.</title>
        <authorList>
            <person name="Lee J.K."/>
            <person name="Baek J.H."/>
            <person name="Kim J.M."/>
            <person name="Choi D.G."/>
            <person name="Jeon C.O."/>
        </authorList>
    </citation>
    <scope>NUCLEOTIDE SEQUENCE [LARGE SCALE GENOMIC DNA]</scope>
    <source>
        <strain evidence="2 3">J2-16</strain>
    </source>
</reference>
<feature type="transmembrane region" description="Helical" evidence="1">
    <location>
        <begin position="110"/>
        <end position="131"/>
    </location>
</feature>
<evidence type="ECO:0000256" key="1">
    <source>
        <dbReference type="SAM" id="Phobius"/>
    </source>
</evidence>
<dbReference type="Proteomes" id="UP001324993">
    <property type="component" value="Chromosome"/>
</dbReference>
<keyword evidence="1" id="KW-1133">Transmembrane helix</keyword>
<feature type="transmembrane region" description="Helical" evidence="1">
    <location>
        <begin position="70"/>
        <end position="90"/>
    </location>
</feature>
<protein>
    <submittedName>
        <fullName evidence="2">Uncharacterized protein</fullName>
    </submittedName>
</protein>
<keyword evidence="3" id="KW-1185">Reference proteome</keyword>
<feature type="transmembrane region" description="Helical" evidence="1">
    <location>
        <begin position="143"/>
        <end position="163"/>
    </location>
</feature>
<keyword evidence="1" id="KW-0812">Transmembrane</keyword>
<dbReference type="EMBL" id="CP138858">
    <property type="protein sequence ID" value="WPJ94755.1"/>
    <property type="molecule type" value="Genomic_DNA"/>
</dbReference>
<evidence type="ECO:0000313" key="2">
    <source>
        <dbReference type="EMBL" id="WPJ94755.1"/>
    </source>
</evidence>
<organism evidence="2 3">
    <name type="scientific">Coraliomargarita algicola</name>
    <dbReference type="NCBI Taxonomy" id="3092156"/>
    <lineage>
        <taxon>Bacteria</taxon>
        <taxon>Pseudomonadati</taxon>
        <taxon>Verrucomicrobiota</taxon>
        <taxon>Opitutia</taxon>
        <taxon>Puniceicoccales</taxon>
        <taxon>Coraliomargaritaceae</taxon>
        <taxon>Coraliomargarita</taxon>
    </lineage>
</organism>